<comment type="caution">
    <text evidence="1">The sequence shown here is derived from an EMBL/GenBank/DDBJ whole genome shotgun (WGS) entry which is preliminary data.</text>
</comment>
<dbReference type="PATRIC" id="fig|455.5.peg.1344"/>
<name>A0A0W0UGQ4_9GAMM</name>
<dbReference type="Proteomes" id="UP000054715">
    <property type="component" value="Unassembled WGS sequence"/>
</dbReference>
<organism evidence="1 2">
    <name type="scientific">Legionella jamestowniensis</name>
    <dbReference type="NCBI Taxonomy" id="455"/>
    <lineage>
        <taxon>Bacteria</taxon>
        <taxon>Pseudomonadati</taxon>
        <taxon>Pseudomonadota</taxon>
        <taxon>Gammaproteobacteria</taxon>
        <taxon>Legionellales</taxon>
        <taxon>Legionellaceae</taxon>
        <taxon>Legionella</taxon>
    </lineage>
</organism>
<gene>
    <name evidence="1" type="ORF">Ljam_1272</name>
</gene>
<protein>
    <submittedName>
        <fullName evidence="1">Uncharacterized protein</fullName>
    </submittedName>
</protein>
<sequence>MIAINDSCLFAFLALDGLEPLVANELIDGNNHNILSQASKEIGMIFNELFKIDSKILHKNAVCFYSYRIQIRLSLVAELVSKVF</sequence>
<reference evidence="1 2" key="1">
    <citation type="submission" date="2015-11" db="EMBL/GenBank/DDBJ databases">
        <title>Genomic analysis of 38 Legionella species identifies large and diverse effector repertoires.</title>
        <authorList>
            <person name="Burstein D."/>
            <person name="Amaro F."/>
            <person name="Zusman T."/>
            <person name="Lifshitz Z."/>
            <person name="Cohen O."/>
            <person name="Gilbert J.A."/>
            <person name="Pupko T."/>
            <person name="Shuman H.A."/>
            <person name="Segal G."/>
        </authorList>
    </citation>
    <scope>NUCLEOTIDE SEQUENCE [LARGE SCALE GENOMIC DNA]</scope>
    <source>
        <strain evidence="1 2">JA-26-G1-E2</strain>
    </source>
</reference>
<dbReference type="AlphaFoldDB" id="A0A0W0UGQ4"/>
<dbReference type="EMBL" id="LNYG01000013">
    <property type="protein sequence ID" value="KTD07077.1"/>
    <property type="molecule type" value="Genomic_DNA"/>
</dbReference>
<proteinExistence type="predicted"/>
<dbReference type="RefSeq" id="WP_058449293.1">
    <property type="nucleotide sequence ID" value="NZ_CAAAJF010000007.1"/>
</dbReference>
<dbReference type="STRING" id="455.Ljam_1272"/>
<accession>A0A0W0UGQ4</accession>
<evidence type="ECO:0000313" key="2">
    <source>
        <dbReference type="Proteomes" id="UP000054715"/>
    </source>
</evidence>
<evidence type="ECO:0000313" key="1">
    <source>
        <dbReference type="EMBL" id="KTD07077.1"/>
    </source>
</evidence>